<keyword evidence="2" id="KW-0472">Membrane</keyword>
<evidence type="ECO:0000313" key="4">
    <source>
        <dbReference type="Proteomes" id="UP000294506"/>
    </source>
</evidence>
<proteinExistence type="predicted"/>
<dbReference type="InterPro" id="IPR018392">
    <property type="entry name" value="LysM"/>
</dbReference>
<name>A0A4R7G7E4_9MICC</name>
<feature type="region of interest" description="Disordered" evidence="1">
    <location>
        <begin position="143"/>
        <end position="259"/>
    </location>
</feature>
<feature type="compositionally biased region" description="Polar residues" evidence="1">
    <location>
        <begin position="143"/>
        <end position="158"/>
    </location>
</feature>
<evidence type="ECO:0000313" key="3">
    <source>
        <dbReference type="EMBL" id="TDS87239.1"/>
    </source>
</evidence>
<dbReference type="Gene3D" id="3.10.350.10">
    <property type="entry name" value="LysM domain"/>
    <property type="match status" value="1"/>
</dbReference>
<accession>A0A4R7G7E4</accession>
<feature type="transmembrane region" description="Helical" evidence="2">
    <location>
        <begin position="71"/>
        <end position="96"/>
    </location>
</feature>
<evidence type="ECO:0008006" key="5">
    <source>
        <dbReference type="Google" id="ProtNLM"/>
    </source>
</evidence>
<dbReference type="RefSeq" id="WP_133725409.1">
    <property type="nucleotide sequence ID" value="NZ_SOAN01000001.1"/>
</dbReference>
<feature type="compositionally biased region" description="Basic and acidic residues" evidence="1">
    <location>
        <begin position="178"/>
        <end position="195"/>
    </location>
</feature>
<keyword evidence="2" id="KW-1133">Transmembrane helix</keyword>
<feature type="transmembrane region" description="Helical" evidence="2">
    <location>
        <begin position="25"/>
        <end position="46"/>
    </location>
</feature>
<organism evidence="3 4">
    <name type="scientific">Nesterenkonia aurantiaca</name>
    <dbReference type="NCBI Taxonomy" id="1436010"/>
    <lineage>
        <taxon>Bacteria</taxon>
        <taxon>Bacillati</taxon>
        <taxon>Actinomycetota</taxon>
        <taxon>Actinomycetes</taxon>
        <taxon>Micrococcales</taxon>
        <taxon>Micrococcaceae</taxon>
        <taxon>Nesterenkonia</taxon>
    </lineage>
</organism>
<evidence type="ECO:0000256" key="1">
    <source>
        <dbReference type="SAM" id="MobiDB-lite"/>
    </source>
</evidence>
<gene>
    <name evidence="3" type="ORF">EV640_10120</name>
</gene>
<protein>
    <recommendedName>
        <fullName evidence="5">LysM domain-containing protein</fullName>
    </recommendedName>
</protein>
<keyword evidence="2" id="KW-0812">Transmembrane</keyword>
<dbReference type="AlphaFoldDB" id="A0A4R7G7E4"/>
<reference evidence="3 4" key="1">
    <citation type="submission" date="2019-03" db="EMBL/GenBank/DDBJ databases">
        <title>Genomic Encyclopedia of Type Strains, Phase III (KMG-III): the genomes of soil and plant-associated and newly described type strains.</title>
        <authorList>
            <person name="Whitman W."/>
        </authorList>
    </citation>
    <scope>NUCLEOTIDE SEQUENCE [LARGE SCALE GENOMIC DNA]</scope>
    <source>
        <strain evidence="3 4">DSM 27373</strain>
    </source>
</reference>
<evidence type="ECO:0000256" key="2">
    <source>
        <dbReference type="SAM" id="Phobius"/>
    </source>
</evidence>
<dbReference type="Proteomes" id="UP000294506">
    <property type="component" value="Unassembled WGS sequence"/>
</dbReference>
<sequence length="324" mass="33490">MGSRSASPGSPVSEDTGARHRLGDLLLSLVFIASGPALWGFGATILDQQPDLGTRLGQVPNQHGIDAAETLLGLLAAASGLLISGGALIAVLAILAQQIARRCGAWRVEGFLARFSPGFMRRSAALALGAGLALTTMAAGSWQHSQASEPVQSATTPTEILPHPGPRSEDPAAPALERAAHQDRGGDADGDKDLDPNGDTDGDADEVPHDVPDSVLFDTTEPEADPGTPGSADQTDPGRSTPGGPAPHPDRLGGLPTRPGSEAEQIVVRLGDSLWDIAAEHLGPDATDWEIAASWPEWYAENRDRIGADPGLILPGMILNVPAT</sequence>
<feature type="compositionally biased region" description="Acidic residues" evidence="1">
    <location>
        <begin position="196"/>
        <end position="205"/>
    </location>
</feature>
<dbReference type="CDD" id="cd00118">
    <property type="entry name" value="LysM"/>
    <property type="match status" value="1"/>
</dbReference>
<dbReference type="EMBL" id="SOAN01000001">
    <property type="protein sequence ID" value="TDS87239.1"/>
    <property type="molecule type" value="Genomic_DNA"/>
</dbReference>
<dbReference type="InterPro" id="IPR036779">
    <property type="entry name" value="LysM_dom_sf"/>
</dbReference>
<keyword evidence="4" id="KW-1185">Reference proteome</keyword>
<comment type="caution">
    <text evidence="3">The sequence shown here is derived from an EMBL/GenBank/DDBJ whole genome shotgun (WGS) entry which is preliminary data.</text>
</comment>